<feature type="compositionally biased region" description="Basic and acidic residues" evidence="1">
    <location>
        <begin position="412"/>
        <end position="422"/>
    </location>
</feature>
<dbReference type="Proteomes" id="UP000276215">
    <property type="component" value="Unassembled WGS sequence"/>
</dbReference>
<name>A0A3N4KHJ2_9PEZI</name>
<feature type="region of interest" description="Disordered" evidence="1">
    <location>
        <begin position="1"/>
        <end position="54"/>
    </location>
</feature>
<protein>
    <submittedName>
        <fullName evidence="2">Uncharacterized protein</fullName>
    </submittedName>
</protein>
<evidence type="ECO:0000313" key="3">
    <source>
        <dbReference type="Proteomes" id="UP000276215"/>
    </source>
</evidence>
<evidence type="ECO:0000313" key="2">
    <source>
        <dbReference type="EMBL" id="RPB05335.1"/>
    </source>
</evidence>
<feature type="compositionally biased region" description="Basic and acidic residues" evidence="1">
    <location>
        <begin position="322"/>
        <end position="331"/>
    </location>
</feature>
<dbReference type="OrthoDB" id="4505337at2759"/>
<reference evidence="2 3" key="1">
    <citation type="journal article" date="2018" name="Nat. Ecol. Evol.">
        <title>Pezizomycetes genomes reveal the molecular basis of ectomycorrhizal truffle lifestyle.</title>
        <authorList>
            <person name="Murat C."/>
            <person name="Payen T."/>
            <person name="Noel B."/>
            <person name="Kuo A."/>
            <person name="Morin E."/>
            <person name="Chen J."/>
            <person name="Kohler A."/>
            <person name="Krizsan K."/>
            <person name="Balestrini R."/>
            <person name="Da Silva C."/>
            <person name="Montanini B."/>
            <person name="Hainaut M."/>
            <person name="Levati E."/>
            <person name="Barry K.W."/>
            <person name="Belfiori B."/>
            <person name="Cichocki N."/>
            <person name="Clum A."/>
            <person name="Dockter R.B."/>
            <person name="Fauchery L."/>
            <person name="Guy J."/>
            <person name="Iotti M."/>
            <person name="Le Tacon F."/>
            <person name="Lindquist E.A."/>
            <person name="Lipzen A."/>
            <person name="Malagnac F."/>
            <person name="Mello A."/>
            <person name="Molinier V."/>
            <person name="Miyauchi S."/>
            <person name="Poulain J."/>
            <person name="Riccioni C."/>
            <person name="Rubini A."/>
            <person name="Sitrit Y."/>
            <person name="Splivallo R."/>
            <person name="Traeger S."/>
            <person name="Wang M."/>
            <person name="Zifcakova L."/>
            <person name="Wipf D."/>
            <person name="Zambonelli A."/>
            <person name="Paolocci F."/>
            <person name="Nowrousian M."/>
            <person name="Ottonello S."/>
            <person name="Baldrian P."/>
            <person name="Spatafora J.W."/>
            <person name="Henrissat B."/>
            <person name="Nagy L.G."/>
            <person name="Aury J.M."/>
            <person name="Wincker P."/>
            <person name="Grigoriev I.V."/>
            <person name="Bonfante P."/>
            <person name="Martin F.M."/>
        </authorList>
    </citation>
    <scope>NUCLEOTIDE SEQUENCE [LARGE SCALE GENOMIC DNA]</scope>
    <source>
        <strain evidence="2 3">120613-1</strain>
    </source>
</reference>
<accession>A0A3N4KHJ2</accession>
<organism evidence="2 3">
    <name type="scientific">Choiromyces venosus 120613-1</name>
    <dbReference type="NCBI Taxonomy" id="1336337"/>
    <lineage>
        <taxon>Eukaryota</taxon>
        <taxon>Fungi</taxon>
        <taxon>Dikarya</taxon>
        <taxon>Ascomycota</taxon>
        <taxon>Pezizomycotina</taxon>
        <taxon>Pezizomycetes</taxon>
        <taxon>Pezizales</taxon>
        <taxon>Tuberaceae</taxon>
        <taxon>Choiromyces</taxon>
    </lineage>
</organism>
<dbReference type="EMBL" id="ML120354">
    <property type="protein sequence ID" value="RPB05335.1"/>
    <property type="molecule type" value="Genomic_DNA"/>
</dbReference>
<proteinExistence type="predicted"/>
<keyword evidence="3" id="KW-1185">Reference proteome</keyword>
<feature type="compositionally biased region" description="Polar residues" evidence="1">
    <location>
        <begin position="30"/>
        <end position="42"/>
    </location>
</feature>
<dbReference type="AlphaFoldDB" id="A0A3N4KHJ2"/>
<gene>
    <name evidence="2" type="ORF">L873DRAFT_1909621</name>
</gene>
<feature type="region of interest" description="Disordered" evidence="1">
    <location>
        <begin position="305"/>
        <end position="427"/>
    </location>
</feature>
<evidence type="ECO:0000256" key="1">
    <source>
        <dbReference type="SAM" id="MobiDB-lite"/>
    </source>
</evidence>
<sequence length="833" mass="91933">MPPPLPSQSSSDVDPSHADTPCPPAHSTRHSTPTAESAVISTHQREQATPGPSTIQTVVPQWSPINIHDTQGNIPSPGPSIPKLTYQARAGIKRLTGKELEHYEPGGRGGQQACNKRFLEAGTRKDYDADTVSDEQLWDSHGGEMTFKKMISYEKHVKPVITKVKLSEQRKLRHENQLIEQWGDDWKSVLDPQGTLFPQQLSEHLLKKLTQIPKFWTADQVHQALRYQVKLRANVGRRGVRTTLLLMPEDVSQATEKLATLSGANDDDVIEITAEEFDATFPLWQRSSTWFGRDIEVVKAATKLAPQHQRVAGSRRQPGRTSKLDKGKGRAVDSLVEDSRDSEENDEEVHAEIPDDEDGSDSQDPNADQSVLAGDESGRQNEDIQDEEGITEDDQNQEEHDHSPLLSPNSEPEPREIDDADHGIMAAPNPLLDQSLLTSGQLDHDGDTAMMDAGLLAATNAARAAESESTGSVSVDLEHKVSTLRNVLMSTIPENILLRISHEPRPPVASEYGTTWRNHLQQLGFSPGVGPLPIAIPGLTTCFPDVLLLEWKRELDMHHRYAPANLSNGLLTTCFHSVAQQCLLQDPRLYLQAVHSRPERSHQLVGYPCPALYIAAGTVPPPQFRNVNQEWDLEDAEMYLKQTVIRVALSDNDYVLGEAIAVVASRGSPDRWEQQVVAALEGVSLGLATGLNGSGPDSRGLVGSALTWQEVETQPVMICPMQVPLRISQDIPPCLPSSHAIPGAEGSMERLPFSVELRGIWAVGDAILGLRSWDSPVVLEELGQLDDGGFVEDVLNRIRLRAMECYEKLEEWKRLQGWVESDGATAKQRRVTI</sequence>
<feature type="compositionally biased region" description="Acidic residues" evidence="1">
    <location>
        <begin position="383"/>
        <end position="396"/>
    </location>
</feature>